<dbReference type="AlphaFoldDB" id="A0A6A5SNW0"/>
<organism evidence="3 4">
    <name type="scientific">Clathrospora elynae</name>
    <dbReference type="NCBI Taxonomy" id="706981"/>
    <lineage>
        <taxon>Eukaryota</taxon>
        <taxon>Fungi</taxon>
        <taxon>Dikarya</taxon>
        <taxon>Ascomycota</taxon>
        <taxon>Pezizomycotina</taxon>
        <taxon>Dothideomycetes</taxon>
        <taxon>Pleosporomycetidae</taxon>
        <taxon>Pleosporales</taxon>
        <taxon>Diademaceae</taxon>
        <taxon>Clathrospora</taxon>
    </lineage>
</organism>
<accession>A0A6A5SNW0</accession>
<feature type="region of interest" description="Disordered" evidence="2">
    <location>
        <begin position="88"/>
        <end position="123"/>
    </location>
</feature>
<keyword evidence="4" id="KW-1185">Reference proteome</keyword>
<reference evidence="3" key="1">
    <citation type="journal article" date="2020" name="Stud. Mycol.">
        <title>101 Dothideomycetes genomes: a test case for predicting lifestyles and emergence of pathogens.</title>
        <authorList>
            <person name="Haridas S."/>
            <person name="Albert R."/>
            <person name="Binder M."/>
            <person name="Bloem J."/>
            <person name="Labutti K."/>
            <person name="Salamov A."/>
            <person name="Andreopoulos B."/>
            <person name="Baker S."/>
            <person name="Barry K."/>
            <person name="Bills G."/>
            <person name="Bluhm B."/>
            <person name="Cannon C."/>
            <person name="Castanera R."/>
            <person name="Culley D."/>
            <person name="Daum C."/>
            <person name="Ezra D."/>
            <person name="Gonzalez J."/>
            <person name="Henrissat B."/>
            <person name="Kuo A."/>
            <person name="Liang C."/>
            <person name="Lipzen A."/>
            <person name="Lutzoni F."/>
            <person name="Magnuson J."/>
            <person name="Mondo S."/>
            <person name="Nolan M."/>
            <person name="Ohm R."/>
            <person name="Pangilinan J."/>
            <person name="Park H.-J."/>
            <person name="Ramirez L."/>
            <person name="Alfaro M."/>
            <person name="Sun H."/>
            <person name="Tritt A."/>
            <person name="Yoshinaga Y."/>
            <person name="Zwiers L.-H."/>
            <person name="Turgeon B."/>
            <person name="Goodwin S."/>
            <person name="Spatafora J."/>
            <person name="Crous P."/>
            <person name="Grigoriev I."/>
        </authorList>
    </citation>
    <scope>NUCLEOTIDE SEQUENCE</scope>
    <source>
        <strain evidence="3">CBS 161.51</strain>
    </source>
</reference>
<feature type="region of interest" description="Disordered" evidence="2">
    <location>
        <begin position="283"/>
        <end position="311"/>
    </location>
</feature>
<feature type="region of interest" description="Disordered" evidence="2">
    <location>
        <begin position="137"/>
        <end position="210"/>
    </location>
</feature>
<sequence>MLLHPDPRLAEVPGFTRAQLDALASSVELRRQQLEADIQDYITRKQDELRQHEQELVERCRSMECRLPPAAAAKFSMRNAEDIATWPASQDPSALFAPDAREPEPEPEERTRQKKHTRVHKREKELYGLVTPVFLPLLESRDRSPPKKKEKRQAKTKQSTKEAKDMVEGVVSGEPGTENQPTEAAKKAKRAVLKKSSLRHKDAPRSRRKRVSLVIDGQTVLPADTIIEPTLSSPTSETTSASNSTASLDDMIDPRLTSHIPPVSLEHRDAVHHSLPNAMLNAFHSPTKPRAETPPATTIPPEHSPPSPRSPSIPFGPVQTAMRTFLGPSPTQAPTSIPETASPNPIYSTATSTSAELETDDLLDEERQWDTYVGGMHGSGVDDVDQAGSYGYPSSLGASYLESYMQNRPLSVRMQAADKAGLDAKEKRKLLEDKNEEEEDIGVERDTCRNRVGDADEENFMGDMEDF</sequence>
<evidence type="ECO:0000256" key="1">
    <source>
        <dbReference type="SAM" id="Coils"/>
    </source>
</evidence>
<dbReference type="EMBL" id="ML976037">
    <property type="protein sequence ID" value="KAF1942291.1"/>
    <property type="molecule type" value="Genomic_DNA"/>
</dbReference>
<feature type="coiled-coil region" evidence="1">
    <location>
        <begin position="17"/>
        <end position="51"/>
    </location>
</feature>
<feature type="compositionally biased region" description="Basic and acidic residues" evidence="2">
    <location>
        <begin position="99"/>
        <end position="111"/>
    </location>
</feature>
<dbReference type="Proteomes" id="UP000800038">
    <property type="component" value="Unassembled WGS sequence"/>
</dbReference>
<feature type="compositionally biased region" description="Low complexity" evidence="2">
    <location>
        <begin position="229"/>
        <end position="248"/>
    </location>
</feature>
<evidence type="ECO:0000256" key="2">
    <source>
        <dbReference type="SAM" id="MobiDB-lite"/>
    </source>
</evidence>
<feature type="compositionally biased region" description="Basic residues" evidence="2">
    <location>
        <begin position="112"/>
        <end position="121"/>
    </location>
</feature>
<evidence type="ECO:0000313" key="3">
    <source>
        <dbReference type="EMBL" id="KAF1942291.1"/>
    </source>
</evidence>
<keyword evidence="1" id="KW-0175">Coiled coil</keyword>
<feature type="compositionally biased region" description="Basic residues" evidence="2">
    <location>
        <begin position="187"/>
        <end position="198"/>
    </location>
</feature>
<feature type="compositionally biased region" description="Pro residues" evidence="2">
    <location>
        <begin position="302"/>
        <end position="311"/>
    </location>
</feature>
<dbReference type="OrthoDB" id="5326588at2759"/>
<proteinExistence type="predicted"/>
<protein>
    <submittedName>
        <fullName evidence="3">Uncharacterized protein</fullName>
    </submittedName>
</protein>
<feature type="region of interest" description="Disordered" evidence="2">
    <location>
        <begin position="229"/>
        <end position="253"/>
    </location>
</feature>
<name>A0A6A5SNW0_9PLEO</name>
<feature type="region of interest" description="Disordered" evidence="2">
    <location>
        <begin position="428"/>
        <end position="467"/>
    </location>
</feature>
<gene>
    <name evidence="3" type="ORF">EJ02DRAFT_454487</name>
</gene>
<evidence type="ECO:0000313" key="4">
    <source>
        <dbReference type="Proteomes" id="UP000800038"/>
    </source>
</evidence>
<feature type="compositionally biased region" description="Basic and acidic residues" evidence="2">
    <location>
        <begin position="442"/>
        <end position="454"/>
    </location>
</feature>
<feature type="compositionally biased region" description="Acidic residues" evidence="2">
    <location>
        <begin position="455"/>
        <end position="467"/>
    </location>
</feature>